<evidence type="ECO:0000259" key="17">
    <source>
        <dbReference type="Pfam" id="PF22461"/>
    </source>
</evidence>
<dbReference type="Gene3D" id="3.10.560.10">
    <property type="entry name" value="Outer membrane lipoprotein wza domain like"/>
    <property type="match status" value="2"/>
</dbReference>
<accession>A0A494Y156</accession>
<dbReference type="InterPro" id="IPR019554">
    <property type="entry name" value="Soluble_ligand-bd"/>
</dbReference>
<dbReference type="InterPro" id="IPR049712">
    <property type="entry name" value="Poly_export"/>
</dbReference>
<dbReference type="InterPro" id="IPR054765">
    <property type="entry name" value="SLBB_dom"/>
</dbReference>
<protein>
    <recommendedName>
        <fullName evidence="20">Polysaccharide export protein</fullName>
    </recommendedName>
</protein>
<keyword evidence="12" id="KW-0564">Palmitate</keyword>
<evidence type="ECO:0000259" key="16">
    <source>
        <dbReference type="Pfam" id="PF10531"/>
    </source>
</evidence>
<keyword evidence="11" id="KW-0472">Membrane</keyword>
<dbReference type="InterPro" id="IPR003715">
    <property type="entry name" value="Poly_export_N"/>
</dbReference>
<evidence type="ECO:0000256" key="5">
    <source>
        <dbReference type="ARBA" id="ARBA00022597"/>
    </source>
</evidence>
<organism evidence="18 19">
    <name type="scientific">Pararobbsia silviterrae</name>
    <dbReference type="NCBI Taxonomy" id="1792498"/>
    <lineage>
        <taxon>Bacteria</taxon>
        <taxon>Pseudomonadati</taxon>
        <taxon>Pseudomonadota</taxon>
        <taxon>Betaproteobacteria</taxon>
        <taxon>Burkholderiales</taxon>
        <taxon>Burkholderiaceae</taxon>
        <taxon>Pararobbsia</taxon>
    </lineage>
</organism>
<feature type="domain" description="Polysaccharide export protein N-terminal" evidence="15">
    <location>
        <begin position="353"/>
        <end position="423"/>
    </location>
</feature>
<evidence type="ECO:0000256" key="11">
    <source>
        <dbReference type="ARBA" id="ARBA00023136"/>
    </source>
</evidence>
<dbReference type="Proteomes" id="UP000270342">
    <property type="component" value="Unassembled WGS sequence"/>
</dbReference>
<evidence type="ECO:0008006" key="20">
    <source>
        <dbReference type="Google" id="ProtNLM"/>
    </source>
</evidence>
<keyword evidence="10" id="KW-0626">Porin</keyword>
<sequence length="590" mass="64385">MPHAEFERRVVDAARVGRVARGNLPAVLVVGVKLVVRERVVVDRAMEHLNDRQFPGVGHAQPELGARVLGTLDIALGPDLVDIRTQLVRTVVMQIADEQRRRAPVERRIDAVGVVVELRVVAITHVRCAARQIEARRVRGKRPAQTDAQRVDDRRGPFDLVRERLGQAGRVVRVLHRAVVLNRVFGRFAPARRGRDQQTHECGVRATHRYPARSHSRCLRRRWEEIQRGQCPDPSTAPQAQRIGRQRETACKRLETHGFQGLGAAIRRNVFCRYGPRNKPVRLIRLRFATGNPRGLKPNMLAFGWQLKRRLFLLSALLVVGTAHAQAQGLPTDIGQFVLTPGAQADSTGSIANVGPGDTLAIAIMGPGGTNANVTVDADGKIVVPFIGSIQAAGKTPAAIGEDIAASLRAKDYLANAQVGVEVLAVRSRVVSILGQVARPGRYALVSHLSLLELLALAGGATGGAGDTAVLIRHGDDQQQRIALYLDNSQSPSRAIQDTELQANDIVFVPEVQKFYVYGEVNKPGAYPIEDRLNVMRAIAVAGGLTSRGSDSRIGLERMDKTTDKVESGHVHLEDPVQPGDVVRVGERIF</sequence>
<dbReference type="GO" id="GO:0015288">
    <property type="term" value="F:porin activity"/>
    <property type="evidence" value="ECO:0007669"/>
    <property type="project" value="UniProtKB-KW"/>
</dbReference>
<keyword evidence="9" id="KW-0406">Ion transport</keyword>
<evidence type="ECO:0000256" key="1">
    <source>
        <dbReference type="ARBA" id="ARBA00004571"/>
    </source>
</evidence>
<evidence type="ECO:0000256" key="8">
    <source>
        <dbReference type="ARBA" id="ARBA00023047"/>
    </source>
</evidence>
<dbReference type="Pfam" id="PF02563">
    <property type="entry name" value="Poly_export"/>
    <property type="match status" value="1"/>
</dbReference>
<evidence type="ECO:0000256" key="6">
    <source>
        <dbReference type="ARBA" id="ARBA00022692"/>
    </source>
</evidence>
<evidence type="ECO:0000313" key="18">
    <source>
        <dbReference type="EMBL" id="RKP53595.1"/>
    </source>
</evidence>
<keyword evidence="8" id="KW-0625">Polysaccharide transport</keyword>
<dbReference type="EMBL" id="RBZU01000006">
    <property type="protein sequence ID" value="RKP53595.1"/>
    <property type="molecule type" value="Genomic_DNA"/>
</dbReference>
<keyword evidence="19" id="KW-1185">Reference proteome</keyword>
<proteinExistence type="inferred from homology"/>
<evidence type="ECO:0000256" key="13">
    <source>
        <dbReference type="ARBA" id="ARBA00023237"/>
    </source>
</evidence>
<gene>
    <name evidence="18" type="ORF">D7S86_15070</name>
</gene>
<reference evidence="18 19" key="1">
    <citation type="submission" date="2018-10" db="EMBL/GenBank/DDBJ databases">
        <title>Robbsia sp. DHC34, isolated from soil.</title>
        <authorList>
            <person name="Gao Z.-H."/>
            <person name="Qiu L.-H."/>
        </authorList>
    </citation>
    <scope>NUCLEOTIDE SEQUENCE [LARGE SCALE GENOMIC DNA]</scope>
    <source>
        <strain evidence="18 19">DHC34</strain>
    </source>
</reference>
<evidence type="ECO:0000313" key="19">
    <source>
        <dbReference type="Proteomes" id="UP000270342"/>
    </source>
</evidence>
<evidence type="ECO:0000256" key="9">
    <source>
        <dbReference type="ARBA" id="ARBA00023065"/>
    </source>
</evidence>
<keyword evidence="4" id="KW-1134">Transmembrane beta strand</keyword>
<keyword evidence="3" id="KW-0813">Transport</keyword>
<name>A0A494Y156_9BURK</name>
<keyword evidence="6" id="KW-0812">Transmembrane</keyword>
<evidence type="ECO:0000259" key="15">
    <source>
        <dbReference type="Pfam" id="PF02563"/>
    </source>
</evidence>
<dbReference type="PANTHER" id="PTHR33619">
    <property type="entry name" value="POLYSACCHARIDE EXPORT PROTEIN GFCE-RELATED"/>
    <property type="match status" value="1"/>
</dbReference>
<evidence type="ECO:0000256" key="12">
    <source>
        <dbReference type="ARBA" id="ARBA00023139"/>
    </source>
</evidence>
<comment type="subcellular location">
    <subcellularLocation>
        <location evidence="1">Cell outer membrane</location>
        <topology evidence="1">Multi-pass membrane protein</topology>
    </subcellularLocation>
</comment>
<dbReference type="GO" id="GO:0006811">
    <property type="term" value="P:monoatomic ion transport"/>
    <property type="evidence" value="ECO:0007669"/>
    <property type="project" value="UniProtKB-KW"/>
</dbReference>
<feature type="domain" description="Soluble ligand binding" evidence="16">
    <location>
        <begin position="514"/>
        <end position="561"/>
    </location>
</feature>
<evidence type="ECO:0000256" key="10">
    <source>
        <dbReference type="ARBA" id="ARBA00023114"/>
    </source>
</evidence>
<feature type="domain" description="SLBB" evidence="17">
    <location>
        <begin position="431"/>
        <end position="509"/>
    </location>
</feature>
<dbReference type="GO" id="GO:0009279">
    <property type="term" value="C:cell outer membrane"/>
    <property type="evidence" value="ECO:0007669"/>
    <property type="project" value="UniProtKB-SubCell"/>
</dbReference>
<dbReference type="Pfam" id="PF10531">
    <property type="entry name" value="SLBB"/>
    <property type="match status" value="1"/>
</dbReference>
<dbReference type="GO" id="GO:0046930">
    <property type="term" value="C:pore complex"/>
    <property type="evidence" value="ECO:0007669"/>
    <property type="project" value="UniProtKB-KW"/>
</dbReference>
<dbReference type="Pfam" id="PF22461">
    <property type="entry name" value="SLBB_2"/>
    <property type="match status" value="1"/>
</dbReference>
<evidence type="ECO:0000256" key="7">
    <source>
        <dbReference type="ARBA" id="ARBA00022729"/>
    </source>
</evidence>
<comment type="caution">
    <text evidence="18">The sequence shown here is derived from an EMBL/GenBank/DDBJ whole genome shotgun (WGS) entry which is preliminary data.</text>
</comment>
<evidence type="ECO:0000256" key="2">
    <source>
        <dbReference type="ARBA" id="ARBA00009450"/>
    </source>
</evidence>
<keyword evidence="7" id="KW-0732">Signal</keyword>
<dbReference type="GO" id="GO:0015159">
    <property type="term" value="F:polysaccharide transmembrane transporter activity"/>
    <property type="evidence" value="ECO:0007669"/>
    <property type="project" value="InterPro"/>
</dbReference>
<keyword evidence="5" id="KW-0762">Sugar transport</keyword>
<evidence type="ECO:0000256" key="3">
    <source>
        <dbReference type="ARBA" id="ARBA00022448"/>
    </source>
</evidence>
<keyword evidence="14" id="KW-0449">Lipoprotein</keyword>
<dbReference type="PANTHER" id="PTHR33619:SF3">
    <property type="entry name" value="POLYSACCHARIDE EXPORT PROTEIN GFCE-RELATED"/>
    <property type="match status" value="1"/>
</dbReference>
<dbReference type="AlphaFoldDB" id="A0A494Y156"/>
<evidence type="ECO:0000256" key="4">
    <source>
        <dbReference type="ARBA" id="ARBA00022452"/>
    </source>
</evidence>
<keyword evidence="13" id="KW-0998">Cell outer membrane</keyword>
<comment type="similarity">
    <text evidence="2">Belongs to the BexD/CtrA/VexA family.</text>
</comment>
<evidence type="ECO:0000256" key="14">
    <source>
        <dbReference type="ARBA" id="ARBA00023288"/>
    </source>
</evidence>